<name>A0A0K2SY73_LEPSM</name>
<protein>
    <submittedName>
        <fullName evidence="1">Uncharacterized protein</fullName>
    </submittedName>
</protein>
<accession>A0A0K2SY73</accession>
<sequence>MAKQHILTASVKATRVTNGKCLLNDLKSHGGRIIVFSDKNNWTVDRSYNVQNDRWLAKVREEVPAIFTTKFPASMMTLGVICSTSEVMSPFFFSPKERVNAIRYCEVMEKFIMKDTAAGREFIFQQD</sequence>
<proteinExistence type="predicted"/>
<evidence type="ECO:0000313" key="1">
    <source>
        <dbReference type="EMBL" id="CDW18322.1"/>
    </source>
</evidence>
<dbReference type="EMBL" id="HACA01000961">
    <property type="protein sequence ID" value="CDW18322.1"/>
    <property type="molecule type" value="Transcribed_RNA"/>
</dbReference>
<dbReference type="InterPro" id="IPR036397">
    <property type="entry name" value="RNaseH_sf"/>
</dbReference>
<reference evidence="1" key="1">
    <citation type="submission" date="2014-05" db="EMBL/GenBank/DDBJ databases">
        <authorList>
            <person name="Chronopoulou M."/>
        </authorList>
    </citation>
    <scope>NUCLEOTIDE SEQUENCE</scope>
    <source>
        <tissue evidence="1">Whole organism</tissue>
    </source>
</reference>
<dbReference type="GO" id="GO:0003676">
    <property type="term" value="F:nucleic acid binding"/>
    <property type="evidence" value="ECO:0007669"/>
    <property type="project" value="InterPro"/>
</dbReference>
<organism evidence="1">
    <name type="scientific">Lepeophtheirus salmonis</name>
    <name type="common">Salmon louse</name>
    <name type="synonym">Caligus salmonis</name>
    <dbReference type="NCBI Taxonomy" id="72036"/>
    <lineage>
        <taxon>Eukaryota</taxon>
        <taxon>Metazoa</taxon>
        <taxon>Ecdysozoa</taxon>
        <taxon>Arthropoda</taxon>
        <taxon>Crustacea</taxon>
        <taxon>Multicrustacea</taxon>
        <taxon>Hexanauplia</taxon>
        <taxon>Copepoda</taxon>
        <taxon>Siphonostomatoida</taxon>
        <taxon>Caligidae</taxon>
        <taxon>Lepeophtheirus</taxon>
    </lineage>
</organism>
<dbReference type="Gene3D" id="3.30.420.10">
    <property type="entry name" value="Ribonuclease H-like superfamily/Ribonuclease H"/>
    <property type="match status" value="1"/>
</dbReference>
<dbReference type="AlphaFoldDB" id="A0A0K2SY73"/>